<protein>
    <submittedName>
        <fullName evidence="1">Extracellular solute-binding protein</fullName>
    </submittedName>
</protein>
<evidence type="ECO:0000313" key="3">
    <source>
        <dbReference type="Proteomes" id="UP000274097"/>
    </source>
</evidence>
<proteinExistence type="predicted"/>
<dbReference type="Proteomes" id="UP000278036">
    <property type="component" value="Unassembled WGS sequence"/>
</dbReference>
<dbReference type="OrthoDB" id="3239593at2"/>
<organism evidence="1 4">
    <name type="scientific">Teichococcus wenyumeiae</name>
    <dbReference type="NCBI Taxonomy" id="2478470"/>
    <lineage>
        <taxon>Bacteria</taxon>
        <taxon>Pseudomonadati</taxon>
        <taxon>Pseudomonadota</taxon>
        <taxon>Alphaproteobacteria</taxon>
        <taxon>Acetobacterales</taxon>
        <taxon>Roseomonadaceae</taxon>
        <taxon>Roseomonas</taxon>
    </lineage>
</organism>
<reference evidence="1 4" key="1">
    <citation type="submission" date="2018-09" db="EMBL/GenBank/DDBJ databases">
        <title>Roseomonas sp. nov., isolated from feces of Tibetan antelopes in the Qinghai-Tibet plateau, China.</title>
        <authorList>
            <person name="Tian Z."/>
        </authorList>
    </citation>
    <scope>NUCLEOTIDE SEQUENCE [LARGE SCALE GENOMIC DNA]</scope>
    <source>
        <strain evidence="2 3">Z23</strain>
        <strain evidence="1 4">Z24</strain>
    </source>
</reference>
<dbReference type="Pfam" id="PF13416">
    <property type="entry name" value="SBP_bac_8"/>
    <property type="match status" value="1"/>
</dbReference>
<evidence type="ECO:0000313" key="1">
    <source>
        <dbReference type="EMBL" id="RKK05639.1"/>
    </source>
</evidence>
<evidence type="ECO:0000313" key="2">
    <source>
        <dbReference type="EMBL" id="RMI25091.1"/>
    </source>
</evidence>
<dbReference type="InterPro" id="IPR006059">
    <property type="entry name" value="SBP"/>
</dbReference>
<dbReference type="PANTHER" id="PTHR42779">
    <property type="entry name" value="PROTEIN YNJB"/>
    <property type="match status" value="1"/>
</dbReference>
<comment type="caution">
    <text evidence="1">The sequence shown here is derived from an EMBL/GenBank/DDBJ whole genome shotgun (WGS) entry which is preliminary data.</text>
</comment>
<accession>A0A3A9K2R1</accession>
<dbReference type="InParanoid" id="A0A3A9K2R1"/>
<dbReference type="EMBL" id="RAQU01000012">
    <property type="protein sequence ID" value="RKK05639.1"/>
    <property type="molecule type" value="Genomic_DNA"/>
</dbReference>
<dbReference type="EMBL" id="RFLX01000006">
    <property type="protein sequence ID" value="RMI25091.1"/>
    <property type="molecule type" value="Genomic_DNA"/>
</dbReference>
<dbReference type="RefSeq" id="WP_120636888.1">
    <property type="nucleotide sequence ID" value="NZ_RAQU01000012.1"/>
</dbReference>
<dbReference type="Gene3D" id="3.40.190.10">
    <property type="entry name" value="Periplasmic binding protein-like II"/>
    <property type="match status" value="2"/>
</dbReference>
<name>A0A3A9K2R1_9PROT</name>
<sequence length="396" mass="43638">MPVHHLGRRALLAGGSAATVALRQAHAQPHPLPSAPIALSIMDVAGALQIDRPAIELFRQQNPNLISRLNIQVAPSPELAPKLKAQQDAGRLDIDFVLLGLGPLSDGVNQGLWTQMLPAYSDVLPDLDKILIPGAKMLQANFGRGYGIEVSYTPSGPLFEYMPNRMTAAIRTPEDLLGWARAHPERFVYARPANSGPGWTLLQGLPYILGDRDPSDPVNGWDKSWDYLQAIGETIDYYPTGTSATMREFGEGSRDIIATACGWDINPRVLGIVPKEAKVFMLDGTHWLPDAHFMAVPKGVAPERVAVCAKLMAFLLQPPQQAMTYDKGYLYPGPVIADAPLSMAPQESQDVIREFGRPEYETWFRERPVAPPLTPDRLVAAFRRWDEQIGSKKPRQ</sequence>
<gene>
    <name evidence="1" type="ORF">D6Z83_03210</name>
    <name evidence="2" type="ORF">EBE87_10800</name>
</gene>
<dbReference type="PANTHER" id="PTHR42779:SF1">
    <property type="entry name" value="PROTEIN YNJB"/>
    <property type="match status" value="1"/>
</dbReference>
<evidence type="ECO:0000313" key="4">
    <source>
        <dbReference type="Proteomes" id="UP000278036"/>
    </source>
</evidence>
<dbReference type="SUPFAM" id="SSF53850">
    <property type="entry name" value="Periplasmic binding protein-like II"/>
    <property type="match status" value="1"/>
</dbReference>
<dbReference type="Proteomes" id="UP000274097">
    <property type="component" value="Unassembled WGS sequence"/>
</dbReference>
<keyword evidence="3" id="KW-1185">Reference proteome</keyword>
<dbReference type="AlphaFoldDB" id="A0A3A9K2R1"/>